<name>A0AAI9TK95_PENTH</name>
<accession>A0AAI9TK95</accession>
<dbReference type="AlphaFoldDB" id="A0AAI9TK95"/>
<proteinExistence type="predicted"/>
<gene>
    <name evidence="1" type="ORF">VN97_g4432</name>
</gene>
<sequence>MKIKTSETCANEARGRERAMQLYSEVLTANCHTGSGDTDPNTWGLYTCFLSSLPMRPHITLSLVITYNSLSYKDSPTPKLAAKRSANFFRFTSDSLQIHFRFTSDSIQIQFTLKINMPILEGIDFINLII</sequence>
<evidence type="ECO:0000313" key="1">
    <source>
        <dbReference type="EMBL" id="KAJ9488845.1"/>
    </source>
</evidence>
<evidence type="ECO:0000313" key="2">
    <source>
        <dbReference type="Proteomes" id="UP001227192"/>
    </source>
</evidence>
<reference evidence="1" key="1">
    <citation type="submission" date="2015-06" db="EMBL/GenBank/DDBJ databases">
        <authorList>
            <person name="Nguyen H."/>
        </authorList>
    </citation>
    <scope>NUCLEOTIDE SEQUENCE</scope>
    <source>
        <strain evidence="1">DAOM 180753</strain>
    </source>
</reference>
<organism evidence="1 2">
    <name type="scientific">Penicillium thymicola</name>
    <dbReference type="NCBI Taxonomy" id="293382"/>
    <lineage>
        <taxon>Eukaryota</taxon>
        <taxon>Fungi</taxon>
        <taxon>Dikarya</taxon>
        <taxon>Ascomycota</taxon>
        <taxon>Pezizomycotina</taxon>
        <taxon>Eurotiomycetes</taxon>
        <taxon>Eurotiomycetidae</taxon>
        <taxon>Eurotiales</taxon>
        <taxon>Aspergillaceae</taxon>
        <taxon>Penicillium</taxon>
    </lineage>
</organism>
<comment type="caution">
    <text evidence="1">The sequence shown here is derived from an EMBL/GenBank/DDBJ whole genome shotgun (WGS) entry which is preliminary data.</text>
</comment>
<reference evidence="1" key="2">
    <citation type="journal article" date="2016" name="Fungal Biol.">
        <title>Ochratoxin A production by Penicillium thymicola.</title>
        <authorList>
            <person name="Nguyen H.D.T."/>
            <person name="McMullin D.R."/>
            <person name="Ponomareva E."/>
            <person name="Riley R."/>
            <person name="Pomraning K.R."/>
            <person name="Baker S.E."/>
            <person name="Seifert K.A."/>
        </authorList>
    </citation>
    <scope>NUCLEOTIDE SEQUENCE</scope>
    <source>
        <strain evidence="1">DAOM 180753</strain>
    </source>
</reference>
<keyword evidence="2" id="KW-1185">Reference proteome</keyword>
<dbReference type="Proteomes" id="UP001227192">
    <property type="component" value="Unassembled WGS sequence"/>
</dbReference>
<protein>
    <submittedName>
        <fullName evidence="1">Uncharacterized protein</fullName>
    </submittedName>
</protein>
<dbReference type="EMBL" id="LACB01000103">
    <property type="protein sequence ID" value="KAJ9488845.1"/>
    <property type="molecule type" value="Genomic_DNA"/>
</dbReference>